<evidence type="ECO:0000313" key="1">
    <source>
        <dbReference type="EMBL" id="KAI0026898.1"/>
    </source>
</evidence>
<evidence type="ECO:0000313" key="2">
    <source>
        <dbReference type="Proteomes" id="UP000814128"/>
    </source>
</evidence>
<dbReference type="EMBL" id="MU274121">
    <property type="protein sequence ID" value="KAI0026898.1"/>
    <property type="molecule type" value="Genomic_DNA"/>
</dbReference>
<name>A0ACB8Q5P1_9AGAM</name>
<dbReference type="Proteomes" id="UP000814128">
    <property type="component" value="Unassembled WGS sequence"/>
</dbReference>
<sequence length="188" mass="21484">MSLRPQRPYVLSPRVYALRPSLLTNSAAHNVLDQLRMVAPGNLLTTSVQAKMARVTVDWDLGFLNIEAAPVTPFTSYSDVDQSAFAAGRIRQDPASFNNAYVRIRTVFDRDSARCMTAYAYVRARQSHSPELQRPRLIFQVLDVFHVYGPRRERARESEEENNTPHHLYPVAHNDLKKALNKSDDFVR</sequence>
<accession>A0ACB8Q5P1</accession>
<comment type="caution">
    <text evidence="1">The sequence shown here is derived from an EMBL/GenBank/DDBJ whole genome shotgun (WGS) entry which is preliminary data.</text>
</comment>
<reference evidence="1" key="2">
    <citation type="journal article" date="2022" name="New Phytol.">
        <title>Evolutionary transition to the ectomycorrhizal habit in the genomes of a hyperdiverse lineage of mushroom-forming fungi.</title>
        <authorList>
            <person name="Looney B."/>
            <person name="Miyauchi S."/>
            <person name="Morin E."/>
            <person name="Drula E."/>
            <person name="Courty P.E."/>
            <person name="Kohler A."/>
            <person name="Kuo A."/>
            <person name="LaButti K."/>
            <person name="Pangilinan J."/>
            <person name="Lipzen A."/>
            <person name="Riley R."/>
            <person name="Andreopoulos W."/>
            <person name="He G."/>
            <person name="Johnson J."/>
            <person name="Nolan M."/>
            <person name="Tritt A."/>
            <person name="Barry K.W."/>
            <person name="Grigoriev I.V."/>
            <person name="Nagy L.G."/>
            <person name="Hibbett D."/>
            <person name="Henrissat B."/>
            <person name="Matheny P.B."/>
            <person name="Labbe J."/>
            <person name="Martin F.M."/>
        </authorList>
    </citation>
    <scope>NUCLEOTIDE SEQUENCE</scope>
    <source>
        <strain evidence="1">EC-137</strain>
    </source>
</reference>
<keyword evidence="2" id="KW-1185">Reference proteome</keyword>
<reference evidence="1" key="1">
    <citation type="submission" date="2021-02" db="EMBL/GenBank/DDBJ databases">
        <authorList>
            <consortium name="DOE Joint Genome Institute"/>
            <person name="Ahrendt S."/>
            <person name="Looney B.P."/>
            <person name="Miyauchi S."/>
            <person name="Morin E."/>
            <person name="Drula E."/>
            <person name="Courty P.E."/>
            <person name="Chicoki N."/>
            <person name="Fauchery L."/>
            <person name="Kohler A."/>
            <person name="Kuo A."/>
            <person name="Labutti K."/>
            <person name="Pangilinan J."/>
            <person name="Lipzen A."/>
            <person name="Riley R."/>
            <person name="Andreopoulos W."/>
            <person name="He G."/>
            <person name="Johnson J."/>
            <person name="Barry K.W."/>
            <person name="Grigoriev I.V."/>
            <person name="Nagy L."/>
            <person name="Hibbett D."/>
            <person name="Henrissat B."/>
            <person name="Matheny P.B."/>
            <person name="Labbe J."/>
            <person name="Martin F."/>
        </authorList>
    </citation>
    <scope>NUCLEOTIDE SEQUENCE</scope>
    <source>
        <strain evidence="1">EC-137</strain>
    </source>
</reference>
<protein>
    <submittedName>
        <fullName evidence="1">Uncharacterized protein</fullName>
    </submittedName>
</protein>
<proteinExistence type="predicted"/>
<organism evidence="1 2">
    <name type="scientific">Vararia minispora EC-137</name>
    <dbReference type="NCBI Taxonomy" id="1314806"/>
    <lineage>
        <taxon>Eukaryota</taxon>
        <taxon>Fungi</taxon>
        <taxon>Dikarya</taxon>
        <taxon>Basidiomycota</taxon>
        <taxon>Agaricomycotina</taxon>
        <taxon>Agaricomycetes</taxon>
        <taxon>Russulales</taxon>
        <taxon>Lachnocladiaceae</taxon>
        <taxon>Vararia</taxon>
    </lineage>
</organism>
<gene>
    <name evidence="1" type="ORF">K488DRAFT_91696</name>
</gene>